<evidence type="ECO:0000313" key="1">
    <source>
        <dbReference type="EMBL" id="CCM64592.1"/>
    </source>
</evidence>
<gene>
    <name evidence="1" type="ORF">BN381_420021</name>
</gene>
<comment type="caution">
    <text evidence="1">The sequence shown here is derived from an EMBL/GenBank/DDBJ whole genome shotgun (WGS) entry which is preliminary data.</text>
</comment>
<proteinExistence type="predicted"/>
<accession>R4Z6I9</accession>
<dbReference type="EMBL" id="CANL01000037">
    <property type="protein sequence ID" value="CCM64592.1"/>
    <property type="molecule type" value="Genomic_DNA"/>
</dbReference>
<keyword evidence="2" id="KW-1185">Reference proteome</keyword>
<dbReference type="Proteomes" id="UP000018291">
    <property type="component" value="Unassembled WGS sequence"/>
</dbReference>
<dbReference type="STRING" id="1229780.BN381_420021"/>
<name>R4Z6I9_9ACTN</name>
<reference evidence="1 2" key="1">
    <citation type="journal article" date="2013" name="ISME J.">
        <title>Metabolic model for the filamentous 'Candidatus Microthrix parvicella' based on genomic and metagenomic analyses.</title>
        <authorList>
            <person name="Jon McIlroy S."/>
            <person name="Kristiansen R."/>
            <person name="Albertsen M."/>
            <person name="Michael Karst S."/>
            <person name="Rossetti S."/>
            <person name="Lund Nielsen J."/>
            <person name="Tandoi V."/>
            <person name="James Seviour R."/>
            <person name="Nielsen P.H."/>
        </authorList>
    </citation>
    <scope>NUCLEOTIDE SEQUENCE [LARGE SCALE GENOMIC DNA]</scope>
    <source>
        <strain evidence="1 2">RN1</strain>
    </source>
</reference>
<protein>
    <submittedName>
        <fullName evidence="1">Uncharacterized protein</fullName>
    </submittedName>
</protein>
<dbReference type="RefSeq" id="WP_012228791.1">
    <property type="nucleotide sequence ID" value="NZ_HG422565.1"/>
</dbReference>
<dbReference type="AlphaFoldDB" id="R4Z6I9"/>
<sequence length="278" mass="29629">MNIQPRVEYLEARGVLLDALTALQPHLDAIVLIGAQAVYLRTASRLPTYQPFTTDADLVVDPARLADTPLLGDAMTSAGFAYTGEPGIWERTVVRPGFEGDIAVPVDLIVPAAVAPKAGRRGACLPGDHDKSAARKSDGVEGALVDYGQIDIAALDPADDRQIGVNVAGPAALLVAKAHKLGERLATPQRLLGKDAGDVYRLFDAYSVTDLATTLGHLMEDERSQATTELALTYLRRLFATPRSPGVLLAVQALGGIVDRATVETFMCDSTRDLLARF</sequence>
<dbReference type="OrthoDB" id="3515986at2"/>
<evidence type="ECO:0000313" key="2">
    <source>
        <dbReference type="Proteomes" id="UP000018291"/>
    </source>
</evidence>
<dbReference type="eggNOG" id="ENOG5031CYZ">
    <property type="taxonomic scope" value="Bacteria"/>
</dbReference>
<organism evidence="1 2">
    <name type="scientific">Candidatus Neomicrothrix parvicella RN1</name>
    <dbReference type="NCBI Taxonomy" id="1229780"/>
    <lineage>
        <taxon>Bacteria</taxon>
        <taxon>Bacillati</taxon>
        <taxon>Actinomycetota</taxon>
        <taxon>Acidimicrobiia</taxon>
        <taxon>Acidimicrobiales</taxon>
        <taxon>Microthrixaceae</taxon>
        <taxon>Candidatus Neomicrothrix</taxon>
    </lineage>
</organism>
<dbReference type="HOGENOM" id="CLU_083905_0_0_11"/>